<dbReference type="GO" id="GO:0006796">
    <property type="term" value="P:phosphate-containing compound metabolic process"/>
    <property type="evidence" value="ECO:0007669"/>
    <property type="project" value="UniProtKB-ARBA"/>
</dbReference>
<proteinExistence type="predicted"/>
<evidence type="ECO:0000256" key="4">
    <source>
        <dbReference type="SAM" id="SignalP"/>
    </source>
</evidence>
<dbReference type="GO" id="GO:0046872">
    <property type="term" value="F:metal ion binding"/>
    <property type="evidence" value="ECO:0007669"/>
    <property type="project" value="UniProtKB-KW"/>
</dbReference>
<accession>A0A9P0TIY6</accession>
<dbReference type="EMBL" id="CALOZG010000011">
    <property type="protein sequence ID" value="CAH4030798.1"/>
    <property type="molecule type" value="Genomic_DNA"/>
</dbReference>
<evidence type="ECO:0000256" key="1">
    <source>
        <dbReference type="ARBA" id="ARBA00022679"/>
    </source>
</evidence>
<dbReference type="Pfam" id="PF00294">
    <property type="entry name" value="PfkB"/>
    <property type="match status" value="1"/>
</dbReference>
<keyword evidence="1" id="KW-0808">Transferase</keyword>
<dbReference type="Gene3D" id="3.40.1190.20">
    <property type="match status" value="1"/>
</dbReference>
<evidence type="ECO:0000256" key="2">
    <source>
        <dbReference type="ARBA" id="ARBA00022723"/>
    </source>
</evidence>
<reference evidence="6" key="1">
    <citation type="submission" date="2022-05" db="EMBL/GenBank/DDBJ databases">
        <authorList>
            <person name="Okamura Y."/>
        </authorList>
    </citation>
    <scope>NUCLEOTIDE SEQUENCE</scope>
</reference>
<keyword evidence="4" id="KW-0732">Signal</keyword>
<organism evidence="6 7">
    <name type="scientific">Pieris brassicae</name>
    <name type="common">White butterfly</name>
    <name type="synonym">Large white butterfly</name>
    <dbReference type="NCBI Taxonomy" id="7116"/>
    <lineage>
        <taxon>Eukaryota</taxon>
        <taxon>Metazoa</taxon>
        <taxon>Ecdysozoa</taxon>
        <taxon>Arthropoda</taxon>
        <taxon>Hexapoda</taxon>
        <taxon>Insecta</taxon>
        <taxon>Pterygota</taxon>
        <taxon>Neoptera</taxon>
        <taxon>Endopterygota</taxon>
        <taxon>Lepidoptera</taxon>
        <taxon>Glossata</taxon>
        <taxon>Ditrysia</taxon>
        <taxon>Papilionoidea</taxon>
        <taxon>Pieridae</taxon>
        <taxon>Pierinae</taxon>
        <taxon>Pieris</taxon>
    </lineage>
</organism>
<name>A0A9P0TIY6_PIEBR</name>
<dbReference type="PANTHER" id="PTHR42909">
    <property type="entry name" value="ZGC:136858"/>
    <property type="match status" value="1"/>
</dbReference>
<keyword evidence="2" id="KW-0479">Metal-binding</keyword>
<dbReference type="GO" id="GO:0016798">
    <property type="term" value="F:hydrolase activity, acting on glycosyl bonds"/>
    <property type="evidence" value="ECO:0007669"/>
    <property type="project" value="TreeGrafter"/>
</dbReference>
<dbReference type="PROSITE" id="PS00584">
    <property type="entry name" value="PFKB_KINASES_2"/>
    <property type="match status" value="1"/>
</dbReference>
<feature type="domain" description="Carbohydrate kinase PfkB" evidence="5">
    <location>
        <begin position="34"/>
        <end position="156"/>
    </location>
</feature>
<dbReference type="PANTHER" id="PTHR42909:SF1">
    <property type="entry name" value="CARBOHYDRATE KINASE PFKB DOMAIN-CONTAINING PROTEIN"/>
    <property type="match status" value="1"/>
</dbReference>
<feature type="signal peptide" evidence="4">
    <location>
        <begin position="1"/>
        <end position="23"/>
    </location>
</feature>
<sequence>MDKAYRIIFSLVLFLVFFEPTDRRKSIKPFLNHQNITFATPNLLELKEIANYLNPHDIVCNEHDIIRLSKVVLKYVKNLIITMGAKGVMVVKYKDSGEIYLKFYPTQGLKTIENVSGAGDCFASGFIYGMLNDKPEETCVSIGFKCAEASLLCKTTVPAKFPFN</sequence>
<dbReference type="InterPro" id="IPR029056">
    <property type="entry name" value="Ribokinase-like"/>
</dbReference>
<dbReference type="Proteomes" id="UP001152562">
    <property type="component" value="Unassembled WGS sequence"/>
</dbReference>
<gene>
    <name evidence="6" type="ORF">PIBRA_LOCUS7406</name>
</gene>
<evidence type="ECO:0000313" key="6">
    <source>
        <dbReference type="EMBL" id="CAH4030798.1"/>
    </source>
</evidence>
<dbReference type="InterPro" id="IPR011611">
    <property type="entry name" value="PfkB_dom"/>
</dbReference>
<keyword evidence="7" id="KW-1185">Reference proteome</keyword>
<evidence type="ECO:0000313" key="7">
    <source>
        <dbReference type="Proteomes" id="UP001152562"/>
    </source>
</evidence>
<dbReference type="SUPFAM" id="SSF53613">
    <property type="entry name" value="Ribokinase-like"/>
    <property type="match status" value="1"/>
</dbReference>
<dbReference type="GO" id="GO:0004730">
    <property type="term" value="F:pseudouridylate synthase activity"/>
    <property type="evidence" value="ECO:0007669"/>
    <property type="project" value="TreeGrafter"/>
</dbReference>
<evidence type="ECO:0000259" key="5">
    <source>
        <dbReference type="Pfam" id="PF00294"/>
    </source>
</evidence>
<dbReference type="GO" id="GO:0016301">
    <property type="term" value="F:kinase activity"/>
    <property type="evidence" value="ECO:0007669"/>
    <property type="project" value="UniProtKB-KW"/>
</dbReference>
<dbReference type="GO" id="GO:0005737">
    <property type="term" value="C:cytoplasm"/>
    <property type="evidence" value="ECO:0007669"/>
    <property type="project" value="TreeGrafter"/>
</dbReference>
<comment type="caution">
    <text evidence="6">The sequence shown here is derived from an EMBL/GenBank/DDBJ whole genome shotgun (WGS) entry which is preliminary data.</text>
</comment>
<keyword evidence="3" id="KW-0418">Kinase</keyword>
<feature type="chain" id="PRO_5040511480" description="Carbohydrate kinase PfkB domain-containing protein" evidence="4">
    <location>
        <begin position="24"/>
        <end position="164"/>
    </location>
</feature>
<protein>
    <recommendedName>
        <fullName evidence="5">Carbohydrate kinase PfkB domain-containing protein</fullName>
    </recommendedName>
</protein>
<evidence type="ECO:0000256" key="3">
    <source>
        <dbReference type="ARBA" id="ARBA00022777"/>
    </source>
</evidence>
<dbReference type="InterPro" id="IPR002173">
    <property type="entry name" value="Carboh/pur_kinase_PfkB_CS"/>
</dbReference>
<dbReference type="AlphaFoldDB" id="A0A9P0TIY6"/>